<evidence type="ECO:0000256" key="1">
    <source>
        <dbReference type="SAM" id="Phobius"/>
    </source>
</evidence>
<keyword evidence="1" id="KW-0812">Transmembrane</keyword>
<dbReference type="EMBL" id="JALLKP010000003">
    <property type="protein sequence ID" value="KAK2195979.1"/>
    <property type="molecule type" value="Genomic_DNA"/>
</dbReference>
<evidence type="ECO:0000313" key="2">
    <source>
        <dbReference type="EMBL" id="KAK2195979.1"/>
    </source>
</evidence>
<dbReference type="KEGG" id="bdw:94336874"/>
<name>A0AAD9PJR4_9APIC</name>
<keyword evidence="1" id="KW-0472">Membrane</keyword>
<accession>A0AAD9PJR4</accession>
<dbReference type="GeneID" id="94336874"/>
<sequence length="199" mass="22472">MEYFKEKPSKTSPIVIGFLVMLSLVAIGMAITLILLYTDKIQIPDGSEYRRGVSIDMDTGLFILYHKDSKNLADALLHRIAIGIGETESEINQILEDYYIKKVLVDGIRVFEVNVDRETNRKNTNILLQKEEYEKANAFLISALEELSVLKGIFVPCLPAIVEIIGMNKDAFDRMVGVSGIIWKKILRERGKHGNTPTK</sequence>
<gene>
    <name evidence="2" type="ORF">BdWA1_002577</name>
</gene>
<keyword evidence="3" id="KW-1185">Reference proteome</keyword>
<proteinExistence type="predicted"/>
<protein>
    <submittedName>
        <fullName evidence="2">Uncharacterized protein</fullName>
    </submittedName>
</protein>
<evidence type="ECO:0000313" key="3">
    <source>
        <dbReference type="Proteomes" id="UP001214638"/>
    </source>
</evidence>
<reference evidence="2" key="1">
    <citation type="journal article" date="2023" name="Nat. Microbiol.">
        <title>Babesia duncani multi-omics identifies virulence factors and drug targets.</title>
        <authorList>
            <person name="Singh P."/>
            <person name="Lonardi S."/>
            <person name="Liang Q."/>
            <person name="Vydyam P."/>
            <person name="Khabirova E."/>
            <person name="Fang T."/>
            <person name="Gihaz S."/>
            <person name="Thekkiniath J."/>
            <person name="Munshi M."/>
            <person name="Abel S."/>
            <person name="Ciampossin L."/>
            <person name="Batugedara G."/>
            <person name="Gupta M."/>
            <person name="Lu X.M."/>
            <person name="Lenz T."/>
            <person name="Chakravarty S."/>
            <person name="Cornillot E."/>
            <person name="Hu Y."/>
            <person name="Ma W."/>
            <person name="Gonzalez L.M."/>
            <person name="Sanchez S."/>
            <person name="Estrada K."/>
            <person name="Sanchez-Flores A."/>
            <person name="Montero E."/>
            <person name="Harb O.S."/>
            <person name="Le Roch K.G."/>
            <person name="Mamoun C.B."/>
        </authorList>
    </citation>
    <scope>NUCLEOTIDE SEQUENCE</scope>
    <source>
        <strain evidence="2">WA1</strain>
    </source>
</reference>
<comment type="caution">
    <text evidence="2">The sequence shown here is derived from an EMBL/GenBank/DDBJ whole genome shotgun (WGS) entry which is preliminary data.</text>
</comment>
<keyword evidence="1" id="KW-1133">Transmembrane helix</keyword>
<dbReference type="AlphaFoldDB" id="A0AAD9PJR4"/>
<dbReference type="Proteomes" id="UP001214638">
    <property type="component" value="Unassembled WGS sequence"/>
</dbReference>
<organism evidence="2 3">
    <name type="scientific">Babesia duncani</name>
    <dbReference type="NCBI Taxonomy" id="323732"/>
    <lineage>
        <taxon>Eukaryota</taxon>
        <taxon>Sar</taxon>
        <taxon>Alveolata</taxon>
        <taxon>Apicomplexa</taxon>
        <taxon>Aconoidasida</taxon>
        <taxon>Piroplasmida</taxon>
        <taxon>Babesiidae</taxon>
        <taxon>Babesia</taxon>
    </lineage>
</organism>
<feature type="transmembrane region" description="Helical" evidence="1">
    <location>
        <begin position="12"/>
        <end position="37"/>
    </location>
</feature>
<dbReference type="RefSeq" id="XP_067802821.1">
    <property type="nucleotide sequence ID" value="XM_067947599.1"/>
</dbReference>